<dbReference type="GO" id="GO:0045892">
    <property type="term" value="P:negative regulation of DNA-templated transcription"/>
    <property type="evidence" value="ECO:0007669"/>
    <property type="project" value="TreeGrafter"/>
</dbReference>
<name>A0A0A9CJX6_ARUDO</name>
<dbReference type="PANTHER" id="PTHR31413">
    <property type="entry name" value="AFP HOMOLOG 2"/>
    <property type="match status" value="1"/>
</dbReference>
<comment type="similarity">
    <text evidence="2 4">Belongs to the Ninja family.</text>
</comment>
<evidence type="ECO:0000256" key="4">
    <source>
        <dbReference type="RuleBase" id="RU369029"/>
    </source>
</evidence>
<dbReference type="Pfam" id="PF16135">
    <property type="entry name" value="TDBD"/>
    <property type="match status" value="1"/>
</dbReference>
<dbReference type="GO" id="GO:0007165">
    <property type="term" value="P:signal transduction"/>
    <property type="evidence" value="ECO:0007669"/>
    <property type="project" value="InterPro"/>
</dbReference>
<dbReference type="PANTHER" id="PTHR31413:SF49">
    <property type="entry name" value="NINJA-FAMILY PROTEIN MODD"/>
    <property type="match status" value="1"/>
</dbReference>
<sequence>MGDAEKAMVQEMPWVSTKGLPNGNRVEGFLYKYRNREEVRIVCVCHGDFLTPAEFVKHAGGGDVDNPLRHIVVNPTPHCFL</sequence>
<organism evidence="6">
    <name type="scientific">Arundo donax</name>
    <name type="common">Giant reed</name>
    <name type="synonym">Donax arundinaceus</name>
    <dbReference type="NCBI Taxonomy" id="35708"/>
    <lineage>
        <taxon>Eukaryota</taxon>
        <taxon>Viridiplantae</taxon>
        <taxon>Streptophyta</taxon>
        <taxon>Embryophyta</taxon>
        <taxon>Tracheophyta</taxon>
        <taxon>Spermatophyta</taxon>
        <taxon>Magnoliopsida</taxon>
        <taxon>Liliopsida</taxon>
        <taxon>Poales</taxon>
        <taxon>Poaceae</taxon>
        <taxon>PACMAD clade</taxon>
        <taxon>Arundinoideae</taxon>
        <taxon>Arundineae</taxon>
        <taxon>Arundo</taxon>
    </lineage>
</organism>
<dbReference type="InterPro" id="IPR031307">
    <property type="entry name" value="Ninja_fam"/>
</dbReference>
<proteinExistence type="inferred from homology"/>
<dbReference type="EMBL" id="GBRH01224230">
    <property type="protein sequence ID" value="JAD73665.1"/>
    <property type="molecule type" value="Transcribed_RNA"/>
</dbReference>
<dbReference type="AlphaFoldDB" id="A0A0A9CJX6"/>
<comment type="function">
    <text evidence="4">Acts as a negative regulator of abscisic acid (ABA) response.</text>
</comment>
<dbReference type="InterPro" id="IPR032308">
    <property type="entry name" value="TDBD"/>
</dbReference>
<protein>
    <recommendedName>
        <fullName evidence="4">Ninja-family protein</fullName>
    </recommendedName>
    <alternativeName>
        <fullName evidence="4">ABI-binding protein</fullName>
    </alternativeName>
</protein>
<evidence type="ECO:0000256" key="3">
    <source>
        <dbReference type="ARBA" id="ARBA00023242"/>
    </source>
</evidence>
<evidence type="ECO:0000259" key="5">
    <source>
        <dbReference type="Pfam" id="PF16135"/>
    </source>
</evidence>
<evidence type="ECO:0000256" key="2">
    <source>
        <dbReference type="ARBA" id="ARBA00006081"/>
    </source>
</evidence>
<accession>A0A0A9CJX6</accession>
<evidence type="ECO:0000313" key="6">
    <source>
        <dbReference type="EMBL" id="JAD73665.1"/>
    </source>
</evidence>
<reference evidence="6" key="2">
    <citation type="journal article" date="2015" name="Data Brief">
        <title>Shoot transcriptome of the giant reed, Arundo donax.</title>
        <authorList>
            <person name="Barrero R.A."/>
            <person name="Guerrero F.D."/>
            <person name="Moolhuijzen P."/>
            <person name="Goolsby J.A."/>
            <person name="Tidwell J."/>
            <person name="Bellgard S.E."/>
            <person name="Bellgard M.I."/>
        </authorList>
    </citation>
    <scope>NUCLEOTIDE SEQUENCE</scope>
    <source>
        <tissue evidence="6">Shoot tissue taken approximately 20 cm above the soil surface</tissue>
    </source>
</reference>
<evidence type="ECO:0000256" key="1">
    <source>
        <dbReference type="ARBA" id="ARBA00004123"/>
    </source>
</evidence>
<reference evidence="6" key="1">
    <citation type="submission" date="2014-09" db="EMBL/GenBank/DDBJ databases">
        <authorList>
            <person name="Magalhaes I.L.F."/>
            <person name="Oliveira U."/>
            <person name="Santos F.R."/>
            <person name="Vidigal T.H.D.A."/>
            <person name="Brescovit A.D."/>
            <person name="Santos A.J."/>
        </authorList>
    </citation>
    <scope>NUCLEOTIDE SEQUENCE</scope>
    <source>
        <tissue evidence="6">Shoot tissue taken approximately 20 cm above the soil surface</tissue>
    </source>
</reference>
<feature type="domain" description="Tify" evidence="5">
    <location>
        <begin position="40"/>
        <end position="73"/>
    </location>
</feature>
<keyword evidence="3 4" id="KW-0539">Nucleus</keyword>
<dbReference type="GO" id="GO:0005634">
    <property type="term" value="C:nucleus"/>
    <property type="evidence" value="ECO:0007669"/>
    <property type="project" value="UniProtKB-SubCell"/>
</dbReference>
<comment type="subcellular location">
    <subcellularLocation>
        <location evidence="1 4">Nucleus</location>
    </subcellularLocation>
</comment>